<evidence type="ECO:0000313" key="4">
    <source>
        <dbReference type="EMBL" id="ADH64266.1"/>
    </source>
</evidence>
<keyword evidence="4" id="KW-0032">Aminotransferase</keyword>
<dbReference type="eggNOG" id="COG0001">
    <property type="taxonomic scope" value="Bacteria"/>
</dbReference>
<evidence type="ECO:0000256" key="3">
    <source>
        <dbReference type="RuleBase" id="RU003560"/>
    </source>
</evidence>
<dbReference type="KEGG" id="msv:Mesil_2410"/>
<dbReference type="SUPFAM" id="SSF53383">
    <property type="entry name" value="PLP-dependent transferases"/>
    <property type="match status" value="1"/>
</dbReference>
<gene>
    <name evidence="4" type="ordered locus">Mesil_2410</name>
</gene>
<comment type="similarity">
    <text evidence="3">Belongs to the class-III pyridoxal-phosphate-dependent aminotransferase family.</text>
</comment>
<name>D7BAD1_ALLS1</name>
<evidence type="ECO:0000256" key="1">
    <source>
        <dbReference type="ARBA" id="ARBA00001933"/>
    </source>
</evidence>
<comment type="cofactor">
    <cofactor evidence="1">
        <name>pyridoxal 5'-phosphate</name>
        <dbReference type="ChEBI" id="CHEBI:597326"/>
    </cofactor>
</comment>
<dbReference type="GO" id="GO:0030170">
    <property type="term" value="F:pyridoxal phosphate binding"/>
    <property type="evidence" value="ECO:0007669"/>
    <property type="project" value="InterPro"/>
</dbReference>
<dbReference type="InterPro" id="IPR015422">
    <property type="entry name" value="PyrdxlP-dep_Trfase_small"/>
</dbReference>
<dbReference type="Pfam" id="PF00202">
    <property type="entry name" value="Aminotran_3"/>
    <property type="match status" value="1"/>
</dbReference>
<dbReference type="PANTHER" id="PTHR43713">
    <property type="entry name" value="GLUTAMATE-1-SEMIALDEHYDE 2,1-AMINOMUTASE"/>
    <property type="match status" value="1"/>
</dbReference>
<organism evidence="4 5">
    <name type="scientific">Allomeiothermus silvanus (strain ATCC 700542 / DSM 9946 / NBRC 106475 / NCIMB 13440 / VI-R2)</name>
    <name type="common">Thermus silvanus</name>
    <dbReference type="NCBI Taxonomy" id="526227"/>
    <lineage>
        <taxon>Bacteria</taxon>
        <taxon>Thermotogati</taxon>
        <taxon>Deinococcota</taxon>
        <taxon>Deinococci</taxon>
        <taxon>Thermales</taxon>
        <taxon>Thermaceae</taxon>
        <taxon>Allomeiothermus</taxon>
    </lineage>
</organism>
<dbReference type="InterPro" id="IPR015424">
    <property type="entry name" value="PyrdxlP-dep_Trfase"/>
</dbReference>
<keyword evidence="5" id="KW-1185">Reference proteome</keyword>
<dbReference type="Gene3D" id="3.40.640.10">
    <property type="entry name" value="Type I PLP-dependent aspartate aminotransferase-like (Major domain)"/>
    <property type="match status" value="1"/>
</dbReference>
<dbReference type="AlphaFoldDB" id="D7BAD1"/>
<proteinExistence type="inferred from homology"/>
<dbReference type="InterPro" id="IPR015421">
    <property type="entry name" value="PyrdxlP-dep_Trfase_major"/>
</dbReference>
<dbReference type="PANTHER" id="PTHR43713:SF3">
    <property type="entry name" value="GLUTAMATE-1-SEMIALDEHYDE 2,1-AMINOMUTASE 1, CHLOROPLASTIC-RELATED"/>
    <property type="match status" value="1"/>
</dbReference>
<protein>
    <submittedName>
        <fullName evidence="4">Aminotransferase class-III</fullName>
    </submittedName>
</protein>
<dbReference type="STRING" id="526227.Mesil_2410"/>
<dbReference type="EMBL" id="CP002042">
    <property type="protein sequence ID" value="ADH64266.1"/>
    <property type="molecule type" value="Genomic_DNA"/>
</dbReference>
<dbReference type="NCBIfam" id="NF005453">
    <property type="entry name" value="PRK07046.1"/>
    <property type="match status" value="1"/>
</dbReference>
<dbReference type="GO" id="GO:0008483">
    <property type="term" value="F:transaminase activity"/>
    <property type="evidence" value="ECO:0007669"/>
    <property type="project" value="UniProtKB-KW"/>
</dbReference>
<dbReference type="RefSeq" id="WP_013158809.1">
    <property type="nucleotide sequence ID" value="NC_014212.1"/>
</dbReference>
<dbReference type="HOGENOM" id="CLU_016922_1_0_0"/>
<dbReference type="Gene3D" id="3.90.1150.10">
    <property type="entry name" value="Aspartate Aminotransferase, domain 1"/>
    <property type="match status" value="1"/>
</dbReference>
<evidence type="ECO:0000313" key="5">
    <source>
        <dbReference type="Proteomes" id="UP000001916"/>
    </source>
</evidence>
<accession>D7BAD1</accession>
<dbReference type="Proteomes" id="UP000001916">
    <property type="component" value="Chromosome"/>
</dbReference>
<dbReference type="OrthoDB" id="9801052at2"/>
<keyword evidence="2 3" id="KW-0663">Pyridoxal phosphate</keyword>
<keyword evidence="4" id="KW-0808">Transferase</keyword>
<reference evidence="4 5" key="1">
    <citation type="journal article" date="2010" name="Stand. Genomic Sci.">
        <title>Complete genome sequence of Meiothermus silvanus type strain (VI-R2).</title>
        <authorList>
            <person name="Sikorski J."/>
            <person name="Tindall B.J."/>
            <person name="Lowry S."/>
            <person name="Lucas S."/>
            <person name="Nolan M."/>
            <person name="Copeland A."/>
            <person name="Glavina Del Rio T."/>
            <person name="Tice H."/>
            <person name="Cheng J.F."/>
            <person name="Han C."/>
            <person name="Pitluck S."/>
            <person name="Liolios K."/>
            <person name="Ivanova N."/>
            <person name="Mavromatis K."/>
            <person name="Mikhailova N."/>
            <person name="Pati A."/>
            <person name="Goodwin L."/>
            <person name="Chen A."/>
            <person name="Palaniappan K."/>
            <person name="Land M."/>
            <person name="Hauser L."/>
            <person name="Chang Y.J."/>
            <person name="Jeffries C.D."/>
            <person name="Rohde M."/>
            <person name="Goker M."/>
            <person name="Woyke T."/>
            <person name="Bristow J."/>
            <person name="Eisen J.A."/>
            <person name="Markowitz V."/>
            <person name="Hugenholtz P."/>
            <person name="Kyrpides N.C."/>
            <person name="Klenk H.P."/>
            <person name="Lapidus A."/>
        </authorList>
    </citation>
    <scope>NUCLEOTIDE SEQUENCE [LARGE SCALE GENOMIC DNA]</scope>
    <source>
        <strain evidence="5">ATCC 700542 / DSM 9946 / VI-R2</strain>
    </source>
</reference>
<dbReference type="InterPro" id="IPR005814">
    <property type="entry name" value="Aminotrans_3"/>
</dbReference>
<evidence type="ECO:0000256" key="2">
    <source>
        <dbReference type="ARBA" id="ARBA00022898"/>
    </source>
</evidence>
<sequence length="459" mass="50547">MLHSVQVDRDRVKALMHSEQARFAEHHPRSFELYQRAQNSLLAGVPMHWMTRWPGGFPLFVAEAKGATFRDVDGNEYIDFCLGDTGAMTGHSPEAAVPAIIQQLGRGITTMLPSENAFWVAEELQRRFGLKYWQFALSATDANRFSLRLARAITKRPQVLVFHGCYHGTVDEAYAWLVDGKPGSRPGNIGPQIDPTLTSKVVEWNDLEALEEALEPGDVAAVLAEPVMTNVGIVQPQPGYHEALRALTRKYGTLLILDETHTLSAGPGGYTRAHRLEPDILTVGKPLASGIPAAAYGFTEELGRRAHAVIQPPYADTGGIGGTLAANALSLAAMRATLEHVLTEEAYAHMIGLAERLEEGVQGVIAQYQLPWHVTRVGCRVEYLFRPNPAKNGSEALAGQDPDLDPFIHLFMMNRGILLTPFHNMALMSPATTVAHINRHTEVFEEAVRAMFAYRVSHH</sequence>